<evidence type="ECO:0000259" key="1">
    <source>
        <dbReference type="Pfam" id="PF25954"/>
    </source>
</evidence>
<dbReference type="InterPro" id="IPR058792">
    <property type="entry name" value="Beta-barrel_RND_2"/>
</dbReference>
<dbReference type="Gene3D" id="2.40.30.170">
    <property type="match status" value="1"/>
</dbReference>
<protein>
    <submittedName>
        <fullName evidence="2">HlyD family secretion protein</fullName>
    </submittedName>
</protein>
<gene>
    <name evidence="2" type="ORF">EDD78_10228</name>
</gene>
<evidence type="ECO:0000313" key="3">
    <source>
        <dbReference type="Proteomes" id="UP000294682"/>
    </source>
</evidence>
<keyword evidence="3" id="KW-1185">Reference proteome</keyword>
<proteinExistence type="predicted"/>
<feature type="domain" description="CusB-like beta-barrel" evidence="1">
    <location>
        <begin position="61"/>
        <end position="106"/>
    </location>
</feature>
<sequence length="148" mass="16019">MKVIEYTFAEYTDSRELLESRPPRVIPFMVLALAGAFAYACLVQVEETVRVPGELLPSGQVQIYLPQTAVASAHPGQAVTVEFDAFPGQSFAGEVEEISDAPDEERRYAAGVALGGPLPQGARQGMTLQASLSCGRESVLRWMIEKMG</sequence>
<dbReference type="RefSeq" id="WP_132083881.1">
    <property type="nucleotide sequence ID" value="NZ_SLUK01000002.1"/>
</dbReference>
<reference evidence="2 3" key="1">
    <citation type="submission" date="2019-03" db="EMBL/GenBank/DDBJ databases">
        <title>Genomic Encyclopedia of Type Strains, Phase IV (KMG-IV): sequencing the most valuable type-strain genomes for metagenomic binning, comparative biology and taxonomic classification.</title>
        <authorList>
            <person name="Goeker M."/>
        </authorList>
    </citation>
    <scope>NUCLEOTIDE SEQUENCE [LARGE SCALE GENOMIC DNA]</scope>
    <source>
        <strain evidence="2 3">DSM 100433</strain>
    </source>
</reference>
<evidence type="ECO:0000313" key="2">
    <source>
        <dbReference type="EMBL" id="TCL44415.1"/>
    </source>
</evidence>
<name>A0A9X8Y8Z1_9FIRM</name>
<organism evidence="2 3">
    <name type="scientific">Harryflintia acetispora</name>
    <dbReference type="NCBI Taxonomy" id="1849041"/>
    <lineage>
        <taxon>Bacteria</taxon>
        <taxon>Bacillati</taxon>
        <taxon>Bacillota</taxon>
        <taxon>Clostridia</taxon>
        <taxon>Eubacteriales</taxon>
        <taxon>Oscillospiraceae</taxon>
        <taxon>Harryflintia</taxon>
    </lineage>
</organism>
<dbReference type="Proteomes" id="UP000294682">
    <property type="component" value="Unassembled WGS sequence"/>
</dbReference>
<dbReference type="EMBL" id="SLUK01000002">
    <property type="protein sequence ID" value="TCL44415.1"/>
    <property type="molecule type" value="Genomic_DNA"/>
</dbReference>
<dbReference type="AlphaFoldDB" id="A0A9X8Y8Z1"/>
<dbReference type="Pfam" id="PF25954">
    <property type="entry name" value="Beta-barrel_RND_2"/>
    <property type="match status" value="1"/>
</dbReference>
<comment type="caution">
    <text evidence="2">The sequence shown here is derived from an EMBL/GenBank/DDBJ whole genome shotgun (WGS) entry which is preliminary data.</text>
</comment>
<accession>A0A9X8Y8Z1</accession>